<evidence type="ECO:0000313" key="1">
    <source>
        <dbReference type="EMBL" id="KAI3730197.1"/>
    </source>
</evidence>
<dbReference type="Proteomes" id="UP001055879">
    <property type="component" value="Linkage Group LG05"/>
</dbReference>
<proteinExistence type="predicted"/>
<gene>
    <name evidence="1" type="ORF">L6452_18874</name>
</gene>
<sequence length="213" mass="23304">MSAKKIIAICQSGGEFQTENDGSMSYSGGEAYAVDLDTETQVIDFKQDLAETFGYSVDNMLIKYFLPGNRKTLIMISKDKDLKRMINFFSDADQVDVFVMPQEGSRAAPNVSNMPASRSSMTTVSEAVVLASSPVGTSHIDNHPNTNETNSLDMVIENAISPLTFALGSNWEKQHKAATQWENTITGVEQRFSSFAEFPARAGNLLDCHAAMP</sequence>
<reference evidence="2" key="1">
    <citation type="journal article" date="2022" name="Mol. Ecol. Resour.">
        <title>The genomes of chicory, endive, great burdock and yacon provide insights into Asteraceae palaeo-polyploidization history and plant inulin production.</title>
        <authorList>
            <person name="Fan W."/>
            <person name="Wang S."/>
            <person name="Wang H."/>
            <person name="Wang A."/>
            <person name="Jiang F."/>
            <person name="Liu H."/>
            <person name="Zhao H."/>
            <person name="Xu D."/>
            <person name="Zhang Y."/>
        </authorList>
    </citation>
    <scope>NUCLEOTIDE SEQUENCE [LARGE SCALE GENOMIC DNA]</scope>
    <source>
        <strain evidence="2">cv. Niubang</strain>
    </source>
</reference>
<keyword evidence="2" id="KW-1185">Reference proteome</keyword>
<reference evidence="1 2" key="2">
    <citation type="journal article" date="2022" name="Mol. Ecol. Resour.">
        <title>The genomes of chicory, endive, great burdock and yacon provide insights into Asteraceae paleo-polyploidization history and plant inulin production.</title>
        <authorList>
            <person name="Fan W."/>
            <person name="Wang S."/>
            <person name="Wang H."/>
            <person name="Wang A."/>
            <person name="Jiang F."/>
            <person name="Liu H."/>
            <person name="Zhao H."/>
            <person name="Xu D."/>
            <person name="Zhang Y."/>
        </authorList>
    </citation>
    <scope>NUCLEOTIDE SEQUENCE [LARGE SCALE GENOMIC DNA]</scope>
    <source>
        <strain evidence="2">cv. Niubang</strain>
    </source>
</reference>
<organism evidence="1 2">
    <name type="scientific">Arctium lappa</name>
    <name type="common">Greater burdock</name>
    <name type="synonym">Lappa major</name>
    <dbReference type="NCBI Taxonomy" id="4217"/>
    <lineage>
        <taxon>Eukaryota</taxon>
        <taxon>Viridiplantae</taxon>
        <taxon>Streptophyta</taxon>
        <taxon>Embryophyta</taxon>
        <taxon>Tracheophyta</taxon>
        <taxon>Spermatophyta</taxon>
        <taxon>Magnoliopsida</taxon>
        <taxon>eudicotyledons</taxon>
        <taxon>Gunneridae</taxon>
        <taxon>Pentapetalae</taxon>
        <taxon>asterids</taxon>
        <taxon>campanulids</taxon>
        <taxon>Asterales</taxon>
        <taxon>Asteraceae</taxon>
        <taxon>Carduoideae</taxon>
        <taxon>Cardueae</taxon>
        <taxon>Arctiinae</taxon>
        <taxon>Arctium</taxon>
    </lineage>
</organism>
<evidence type="ECO:0000313" key="2">
    <source>
        <dbReference type="Proteomes" id="UP001055879"/>
    </source>
</evidence>
<comment type="caution">
    <text evidence="1">The sequence shown here is derived from an EMBL/GenBank/DDBJ whole genome shotgun (WGS) entry which is preliminary data.</text>
</comment>
<dbReference type="EMBL" id="CM042051">
    <property type="protein sequence ID" value="KAI3730197.1"/>
    <property type="molecule type" value="Genomic_DNA"/>
</dbReference>
<protein>
    <submittedName>
        <fullName evidence="1">Uncharacterized protein</fullName>
    </submittedName>
</protein>
<name>A0ACB9C7N8_ARCLA</name>
<accession>A0ACB9C7N8</accession>